<dbReference type="EMBL" id="JAAAPX010000290">
    <property type="protein sequence ID" value="KAF4226010.1"/>
    <property type="molecule type" value="Genomic_DNA"/>
</dbReference>
<dbReference type="Gene3D" id="3.30.200.20">
    <property type="entry name" value="Phosphorylase Kinase, domain 1"/>
    <property type="match status" value="1"/>
</dbReference>
<protein>
    <recommendedName>
        <fullName evidence="5">Choline/ethanolamine kinase</fullName>
    </recommendedName>
</protein>
<dbReference type="PANTHER" id="PTHR22603:SF93">
    <property type="entry name" value="RE24176P"/>
    <property type="match status" value="1"/>
</dbReference>
<accession>A0A8H4GPZ6</accession>
<comment type="caution">
    <text evidence="3">The sequence shown here is derived from an EMBL/GenBank/DDBJ whole genome shotgun (WGS) entry which is preliminary data.</text>
</comment>
<dbReference type="AlphaFoldDB" id="A0A8H4GPZ6"/>
<dbReference type="InterPro" id="IPR011009">
    <property type="entry name" value="Kinase-like_dom_sf"/>
</dbReference>
<dbReference type="GO" id="GO:0004103">
    <property type="term" value="F:choline kinase activity"/>
    <property type="evidence" value="ECO:0007669"/>
    <property type="project" value="TreeGrafter"/>
</dbReference>
<dbReference type="SUPFAM" id="SSF56112">
    <property type="entry name" value="Protein kinase-like (PK-like)"/>
    <property type="match status" value="1"/>
</dbReference>
<dbReference type="GO" id="GO:0006646">
    <property type="term" value="P:phosphatidylethanolamine biosynthetic process"/>
    <property type="evidence" value="ECO:0007669"/>
    <property type="project" value="TreeGrafter"/>
</dbReference>
<gene>
    <name evidence="3" type="ORF">CNMCM6805_005281</name>
</gene>
<keyword evidence="4" id="KW-1185">Reference proteome</keyword>
<evidence type="ECO:0000313" key="3">
    <source>
        <dbReference type="EMBL" id="KAF4226010.1"/>
    </source>
</evidence>
<evidence type="ECO:0000256" key="1">
    <source>
        <dbReference type="ARBA" id="ARBA00038211"/>
    </source>
</evidence>
<dbReference type="GO" id="GO:0004305">
    <property type="term" value="F:ethanolamine kinase activity"/>
    <property type="evidence" value="ECO:0007669"/>
    <property type="project" value="TreeGrafter"/>
</dbReference>
<reference evidence="3" key="2">
    <citation type="submission" date="2020-04" db="EMBL/GenBank/DDBJ databases">
        <authorList>
            <person name="Santos R.A.C."/>
            <person name="Steenwyk J.L."/>
            <person name="Rivero-Menendez O."/>
            <person name="Mead M.E."/>
            <person name="Silva L.P."/>
            <person name="Bastos R.W."/>
            <person name="Alastruey-Izquierdo A."/>
            <person name="Goldman G.H."/>
            <person name="Rokas A."/>
        </authorList>
    </citation>
    <scope>NUCLEOTIDE SEQUENCE</scope>
    <source>
        <strain evidence="3">CNM-CM6805</strain>
    </source>
</reference>
<dbReference type="GO" id="GO:0005737">
    <property type="term" value="C:cytoplasm"/>
    <property type="evidence" value="ECO:0007669"/>
    <property type="project" value="TreeGrafter"/>
</dbReference>
<dbReference type="Proteomes" id="UP000653565">
    <property type="component" value="Unassembled WGS sequence"/>
</dbReference>
<evidence type="ECO:0000256" key="2">
    <source>
        <dbReference type="SAM" id="MobiDB-lite"/>
    </source>
</evidence>
<dbReference type="PANTHER" id="PTHR22603">
    <property type="entry name" value="CHOLINE/ETHANOALAMINE KINASE"/>
    <property type="match status" value="1"/>
</dbReference>
<proteinExistence type="inferred from homology"/>
<dbReference type="Pfam" id="PF01633">
    <property type="entry name" value="Choline_kinase"/>
    <property type="match status" value="1"/>
</dbReference>
<evidence type="ECO:0008006" key="5">
    <source>
        <dbReference type="Google" id="ProtNLM"/>
    </source>
</evidence>
<sequence>MATAISVPVTLPEDKVPTTKDVRDIIGAFLTEEWPSVEPETLTVSYHASFVNAHRPVERPKPDTATSTEPLVFIKLHNDTSGGLEIFEPLVPTKHEEALFCYEYGQTGLGAKVYGFFKTQDGTLGRVEEFLDARNMELEDVEDSVIRADVAKGLAIFHVMKTSLEKRRVESYYEAVINGLGNYHKAEMLKALGKEGGVMIDNLVNYDFGKRLRSVVDKLASVVRKTGWCIHDVQFMNVMVKNDPREGESKVVLIDFEFVMQNYRAFDIGGHFMQKMFKWFDEESKIAKCRKYTEKEKKHFCDEYARQWNQLTGDSQSRPGRLRFLDHVESDDGATVNDRPFKSLTTASFPLSAAQDNGVRPRESFVSTSTAPVSSSIFTTASCPFCAAKDNGVRLSESLESTSANPVAINSFTTASWPLLAALDSGVTPQESIEFISTRLVASNSFTTPSCPFQAALANAVEPSESLASTSTFPVPSNNFTTPSRPSLATQEYPFAANNNGVRP</sequence>
<name>A0A8H4GPZ6_9EURO</name>
<feature type="region of interest" description="Disordered" evidence="2">
    <location>
        <begin position="468"/>
        <end position="504"/>
    </location>
</feature>
<feature type="compositionally biased region" description="Polar residues" evidence="2">
    <location>
        <begin position="468"/>
        <end position="490"/>
    </location>
</feature>
<organism evidence="3 4">
    <name type="scientific">Aspergillus fumigatiaffinis</name>
    <dbReference type="NCBI Taxonomy" id="340414"/>
    <lineage>
        <taxon>Eukaryota</taxon>
        <taxon>Fungi</taxon>
        <taxon>Dikarya</taxon>
        <taxon>Ascomycota</taxon>
        <taxon>Pezizomycotina</taxon>
        <taxon>Eurotiomycetes</taxon>
        <taxon>Eurotiomycetidae</taxon>
        <taxon>Eurotiales</taxon>
        <taxon>Aspergillaceae</taxon>
        <taxon>Aspergillus</taxon>
        <taxon>Aspergillus subgen. Fumigati</taxon>
    </lineage>
</organism>
<dbReference type="Gene3D" id="3.90.1200.10">
    <property type="match status" value="1"/>
</dbReference>
<comment type="similarity">
    <text evidence="1">Belongs to the choline/ethanolamine kinase family.</text>
</comment>
<reference evidence="3" key="1">
    <citation type="journal article" date="2020" name="bioRxiv">
        <title>Genomic and phenotypic heterogeneity of clinical isolates of the human pathogens Aspergillus fumigatus, Aspergillus lentulus and Aspergillus fumigatiaffinis.</title>
        <authorList>
            <person name="dos Santos R.A.C."/>
            <person name="Steenwyk J.L."/>
            <person name="Rivero-Menendez O."/>
            <person name="Mead M.E."/>
            <person name="Silva L.P."/>
            <person name="Bastos R.W."/>
            <person name="Alastruey-Izquierdo A."/>
            <person name="Goldman G.H."/>
            <person name="Rokas A."/>
        </authorList>
    </citation>
    <scope>NUCLEOTIDE SEQUENCE</scope>
    <source>
        <strain evidence="3">CNM-CM6805</strain>
    </source>
</reference>
<evidence type="ECO:0000313" key="4">
    <source>
        <dbReference type="Proteomes" id="UP000653565"/>
    </source>
</evidence>